<dbReference type="Proteomes" id="UP000075260">
    <property type="component" value="Unassembled WGS sequence"/>
</dbReference>
<dbReference type="PANTHER" id="PTHR16305:SF28">
    <property type="entry name" value="GUANYLATE CYCLASE DOMAIN-CONTAINING PROTEIN"/>
    <property type="match status" value="1"/>
</dbReference>
<evidence type="ECO:0000256" key="1">
    <source>
        <dbReference type="ARBA" id="ARBA00022741"/>
    </source>
</evidence>
<dbReference type="InterPro" id="IPR011990">
    <property type="entry name" value="TPR-like_helical_dom_sf"/>
</dbReference>
<accession>A0A150QJC8</accession>
<dbReference type="PROSITE" id="PS00108">
    <property type="entry name" value="PROTEIN_KINASE_ST"/>
    <property type="match status" value="1"/>
</dbReference>
<keyword evidence="2" id="KW-0067">ATP-binding</keyword>
<dbReference type="Pfam" id="PF00069">
    <property type="entry name" value="Pkinase"/>
    <property type="match status" value="1"/>
</dbReference>
<dbReference type="GO" id="GO:0004016">
    <property type="term" value="F:adenylate cyclase activity"/>
    <property type="evidence" value="ECO:0007669"/>
    <property type="project" value="TreeGrafter"/>
</dbReference>
<dbReference type="SUPFAM" id="SSF56112">
    <property type="entry name" value="Protein kinase-like (PK-like)"/>
    <property type="match status" value="1"/>
</dbReference>
<dbReference type="CDD" id="cd14014">
    <property type="entry name" value="STKc_PknB_like"/>
    <property type="match status" value="1"/>
</dbReference>
<dbReference type="GO" id="GO:0004672">
    <property type="term" value="F:protein kinase activity"/>
    <property type="evidence" value="ECO:0007669"/>
    <property type="project" value="InterPro"/>
</dbReference>
<protein>
    <recommendedName>
        <fullName evidence="4">Protein kinase domain-containing protein</fullName>
    </recommendedName>
</protein>
<dbReference type="InterPro" id="IPR008271">
    <property type="entry name" value="Ser/Thr_kinase_AS"/>
</dbReference>
<dbReference type="SUPFAM" id="SSF48452">
    <property type="entry name" value="TPR-like"/>
    <property type="match status" value="1"/>
</dbReference>
<reference evidence="5 6" key="1">
    <citation type="submission" date="2014-02" db="EMBL/GenBank/DDBJ databases">
        <title>The small core and large imbalanced accessory genome model reveals a collaborative survival strategy of Sorangium cellulosum strains in nature.</title>
        <authorList>
            <person name="Han K."/>
            <person name="Peng R."/>
            <person name="Blom J."/>
            <person name="Li Y.-Z."/>
        </authorList>
    </citation>
    <scope>NUCLEOTIDE SEQUENCE [LARGE SCALE GENOMIC DNA]</scope>
    <source>
        <strain evidence="5 6">So0008-312</strain>
    </source>
</reference>
<evidence type="ECO:0000313" key="5">
    <source>
        <dbReference type="EMBL" id="KYF67942.1"/>
    </source>
</evidence>
<dbReference type="GO" id="GO:0005737">
    <property type="term" value="C:cytoplasm"/>
    <property type="evidence" value="ECO:0007669"/>
    <property type="project" value="TreeGrafter"/>
</dbReference>
<dbReference type="OrthoDB" id="9816555at2"/>
<comment type="caution">
    <text evidence="5">The sequence shown here is derived from an EMBL/GenBank/DDBJ whole genome shotgun (WGS) entry which is preliminary data.</text>
</comment>
<dbReference type="InterPro" id="IPR000719">
    <property type="entry name" value="Prot_kinase_dom"/>
</dbReference>
<proteinExistence type="predicted"/>
<dbReference type="RefSeq" id="WP_061609473.1">
    <property type="nucleotide sequence ID" value="NZ_JEMA01000603.1"/>
</dbReference>
<dbReference type="Gene3D" id="1.10.510.10">
    <property type="entry name" value="Transferase(Phosphotransferase) domain 1"/>
    <property type="match status" value="1"/>
</dbReference>
<dbReference type="PANTHER" id="PTHR16305">
    <property type="entry name" value="TESTICULAR SOLUBLE ADENYLYL CYCLASE"/>
    <property type="match status" value="1"/>
</dbReference>
<evidence type="ECO:0000256" key="2">
    <source>
        <dbReference type="ARBA" id="ARBA00022840"/>
    </source>
</evidence>
<evidence type="ECO:0000259" key="4">
    <source>
        <dbReference type="PROSITE" id="PS50011"/>
    </source>
</evidence>
<name>A0A150QJC8_SORCE</name>
<gene>
    <name evidence="5" type="ORF">BE15_45040</name>
</gene>
<dbReference type="InterPro" id="IPR041664">
    <property type="entry name" value="AAA_16"/>
</dbReference>
<sequence>MTPGQRIADRFELERQAGAGGMGALYRAVDLETGAPVAVKILHGAQEADLSRFAREARILDQLTDPAVVRYIAHGTTGASRPYLVMEWLEGEDLAARLARAELSVAESLALVRRMAGALAAVHALGVVHRDIKPSNIFLCDGRVELARLIDFGVARPQRPTAVVTRTNSAVGTLGYMAPEQARGSAGVDARADVFALGCVLFECLTGQPAYAGDNLMAVLAKLLLASPPRVRDERPEVPDEIDALVERMLSREPARRPASGAALLAELAAMSPLTPEQGALRAPESRAAPALTAGEQRFLSVLLAGGEDGEDGAGAPASAGASAGLRAVAAVRERPEHGPPAADPSTWTLVAEMPTVAAPDSTELALRTLVADHGGGFDRLADGTWVVTFLSAGGGAHDGQRPSSAGSTGGTATDHAGQAARCALAMRSLLPRAPIALATGRGRLRGRSSAGEAIDRAAFLVEDARRARAAGEEAPAIRVDALTAGLLEGRFEIARAAGGAGLLRGERAAPEAARTLLGKRTPFVGRDRELRALEDLFDECVEQPVARAAVVTAGAGVGKSRLRKELEERVDRRDAPVEIWLGRGEPMRAGAPFGLLGQVVRRCARMQDGEPLEARRQKLEDRVARRVAEADRGRVAEFLGAMVGTPFPDEESVQLRAARRDPVLMGDQLRRAFVDFLDAECRAQPVVLLLEDLHWGDQPSLEYVGAALRLLADRPLFVVGFARPEVDDLFPRLWADAEATTMRLGALPQRPCERLVREVLGAAADDATVARVVARAAGNAFFLEELVRAVAEGRGDRLPDTVLAMVQSRLEGLAPEERRVLRAGSVLGQVFWRGAVQALLGGEARAPALDAQLSGLAAREWIARRPESSLRGEVEYGFRHALVREAAYDMLTDEDRALGHRLAGGWLDAAGEHDAAVLAEHFERGGELGRAAGCYARAAEQALAGNDLGGVVRSADRAIRCGADGALLGAVSLARAEAHRFRGELDDAELWATEALALLREGSPGWYAALKVATTAALKRGRTERVPSLLAALIARWSDETPDPAQVAAVAWAAALLFLTGRYADAGSLMARVAPVADRFAGDPQIAGTIAWSLAAAALFVEGDLNRHRARLEEAIACFDRSGDLRGACGQRANAGFACNELGAYGEAAALLRASLSDAERMGLRNIAASARQNLGVALGRLGELAEARAVEAEAVLSFAAMQEPRMEGASRAYLAGILLSAGDVAGAEAEARRAVAMLEVARPLLPHALATLADALLAAGRRGEALAEARRAAEILREIGQLEEGEALVRVVHAEALWATGDREAARAALAEAGARIEERAGKIADPAWRASFVERVPEHARTAALRGAWGA</sequence>
<evidence type="ECO:0000313" key="6">
    <source>
        <dbReference type="Proteomes" id="UP000075260"/>
    </source>
</evidence>
<dbReference type="GO" id="GO:0005524">
    <property type="term" value="F:ATP binding"/>
    <property type="evidence" value="ECO:0007669"/>
    <property type="project" value="UniProtKB-KW"/>
</dbReference>
<evidence type="ECO:0000256" key="3">
    <source>
        <dbReference type="SAM" id="MobiDB-lite"/>
    </source>
</evidence>
<feature type="region of interest" description="Disordered" evidence="3">
    <location>
        <begin position="395"/>
        <end position="415"/>
    </location>
</feature>
<dbReference type="Pfam" id="PF13191">
    <property type="entry name" value="AAA_16"/>
    <property type="match status" value="1"/>
</dbReference>
<dbReference type="EMBL" id="JEMA01000603">
    <property type="protein sequence ID" value="KYF67942.1"/>
    <property type="molecule type" value="Genomic_DNA"/>
</dbReference>
<dbReference type="Gene3D" id="3.30.200.20">
    <property type="entry name" value="Phosphorylase Kinase, domain 1"/>
    <property type="match status" value="1"/>
</dbReference>
<dbReference type="InterPro" id="IPR011009">
    <property type="entry name" value="Kinase-like_dom_sf"/>
</dbReference>
<keyword evidence="1" id="KW-0547">Nucleotide-binding</keyword>
<feature type="domain" description="Protein kinase" evidence="4">
    <location>
        <begin position="11"/>
        <end position="275"/>
    </location>
</feature>
<organism evidence="5 6">
    <name type="scientific">Sorangium cellulosum</name>
    <name type="common">Polyangium cellulosum</name>
    <dbReference type="NCBI Taxonomy" id="56"/>
    <lineage>
        <taxon>Bacteria</taxon>
        <taxon>Pseudomonadati</taxon>
        <taxon>Myxococcota</taxon>
        <taxon>Polyangia</taxon>
        <taxon>Polyangiales</taxon>
        <taxon>Polyangiaceae</taxon>
        <taxon>Sorangium</taxon>
    </lineage>
</organism>
<dbReference type="PROSITE" id="PS50011">
    <property type="entry name" value="PROTEIN_KINASE_DOM"/>
    <property type="match status" value="1"/>
</dbReference>
<dbReference type="SMART" id="SM00220">
    <property type="entry name" value="S_TKc"/>
    <property type="match status" value="1"/>
</dbReference>
<dbReference type="Gene3D" id="1.25.40.10">
    <property type="entry name" value="Tetratricopeptide repeat domain"/>
    <property type="match status" value="1"/>
</dbReference>